<dbReference type="RefSeq" id="WP_004824223.1">
    <property type="nucleotide sequence ID" value="NZ_ADDO01000023.1"/>
</dbReference>
<dbReference type="AlphaFoldDB" id="D1VSQ8"/>
<dbReference type="PANTHER" id="PTHR42852:SF13">
    <property type="entry name" value="PROTEIN DIPZ"/>
    <property type="match status" value="1"/>
</dbReference>
<accession>D1VSQ8</accession>
<dbReference type="SUPFAM" id="SSF52833">
    <property type="entry name" value="Thioredoxin-like"/>
    <property type="match status" value="1"/>
</dbReference>
<feature type="chain" id="PRO_5038631805" evidence="1">
    <location>
        <begin position="19"/>
        <end position="194"/>
    </location>
</feature>
<keyword evidence="1" id="KW-0732">Signal</keyword>
<evidence type="ECO:0000313" key="2">
    <source>
        <dbReference type="EMBL" id="EFA90425.1"/>
    </source>
</evidence>
<dbReference type="Gene3D" id="3.40.30.10">
    <property type="entry name" value="Glutaredoxin"/>
    <property type="match status" value="1"/>
</dbReference>
<reference evidence="2 3" key="1">
    <citation type="submission" date="2009-12" db="EMBL/GenBank/DDBJ databases">
        <title>Genome Sequence of Peptoniphilus lacrimalis 315-B.</title>
        <authorList>
            <person name="Durkin A.S."/>
            <person name="Madupu R."/>
            <person name="Torralba M."/>
            <person name="Methe B."/>
            <person name="Sutton G."/>
            <person name="Strausberg R.L."/>
            <person name="Nelson K.E."/>
        </authorList>
    </citation>
    <scope>NUCLEOTIDE SEQUENCE [LARGE SCALE GENOMIC DNA]</scope>
    <source>
        <strain evidence="2 3">315-B</strain>
    </source>
</reference>
<gene>
    <name evidence="2" type="ORF">HMPREF0628_1062</name>
</gene>
<proteinExistence type="predicted"/>
<dbReference type="PANTHER" id="PTHR42852">
    <property type="entry name" value="THIOL:DISULFIDE INTERCHANGE PROTEIN DSBE"/>
    <property type="match status" value="1"/>
</dbReference>
<dbReference type="PROSITE" id="PS51257">
    <property type="entry name" value="PROKAR_LIPOPROTEIN"/>
    <property type="match status" value="1"/>
</dbReference>
<organism evidence="2 3">
    <name type="scientific">Peptoniphilus lacrimalis 315-B</name>
    <dbReference type="NCBI Taxonomy" id="596330"/>
    <lineage>
        <taxon>Bacteria</taxon>
        <taxon>Bacillati</taxon>
        <taxon>Bacillota</taxon>
        <taxon>Tissierellia</taxon>
        <taxon>Tissierellales</taxon>
        <taxon>Peptoniphilaceae</taxon>
        <taxon>Peptoniphilus</taxon>
    </lineage>
</organism>
<dbReference type="Proteomes" id="UP000005711">
    <property type="component" value="Unassembled WGS sequence"/>
</dbReference>
<sequence length="194" mass="22013">MKKFFIILIIISTLVACGKNQNTTENQNDKNKTNVKESTQISVPESKKLTFNEFNFDTIDIDGNRIKSNDFYKDSKINALIIWATYGNDCKDTLVSINNLSKNYDEKDLKVSAFILDTSADTSTNIEEAKNIIKENNLNFKNLLPNPTTEDALKTVEKIPLLLIMDSQGKILNAYEGNLSQEVMQKIIDDHLKK</sequence>
<dbReference type="InterPro" id="IPR036249">
    <property type="entry name" value="Thioredoxin-like_sf"/>
</dbReference>
<evidence type="ECO:0000313" key="3">
    <source>
        <dbReference type="Proteomes" id="UP000005711"/>
    </source>
</evidence>
<name>D1VSQ8_9FIRM</name>
<keyword evidence="3" id="KW-1185">Reference proteome</keyword>
<comment type="caution">
    <text evidence="2">The sequence shown here is derived from an EMBL/GenBank/DDBJ whole genome shotgun (WGS) entry which is preliminary data.</text>
</comment>
<dbReference type="InterPro" id="IPR050553">
    <property type="entry name" value="Thioredoxin_ResA/DsbE_sf"/>
</dbReference>
<protein>
    <submittedName>
        <fullName evidence="2">Uncharacterized protein</fullName>
    </submittedName>
</protein>
<evidence type="ECO:0000256" key="1">
    <source>
        <dbReference type="SAM" id="SignalP"/>
    </source>
</evidence>
<dbReference type="eggNOG" id="COG0526">
    <property type="taxonomic scope" value="Bacteria"/>
</dbReference>
<dbReference type="EMBL" id="ADDO01000023">
    <property type="protein sequence ID" value="EFA90425.1"/>
    <property type="molecule type" value="Genomic_DNA"/>
</dbReference>
<feature type="signal peptide" evidence="1">
    <location>
        <begin position="1"/>
        <end position="18"/>
    </location>
</feature>